<dbReference type="InParanoid" id="D8SI33"/>
<evidence type="ECO:0000256" key="1">
    <source>
        <dbReference type="SAM" id="MobiDB-lite"/>
    </source>
</evidence>
<sequence>MEELGDGDGELGAGDGGNSPIIDPLVQCESRILDDEAEVCCCVATGLPRAIKEQPEARAYKLGKHKCSYNRVKLIIRDALSSSAKLKISETVQIPVGPADVDDRLRESCLKFQVRFTQGNRIDLFILLVYSSPIEDYQEKSTQQQSYKWIPVTRSKCKNSKNPCKGPVLRGLQRFGTQKSPRNLYVAIDEASTHVCPVKGEASTFRFLLAAYDDQRLLLGSTVSSPIRVFCNNDTPLGAASLKIKCDIKGGLQAREKQKRTRTPFADLTNTSEWIKKCSKTTGSCQAKTALPDRVEAPSDDRELRDHVEQQDREPEKSLQRPRFEPFEQLQSLFSPIQIDYLQKQNPDFLYNFVRYSRELYNMYYRDTAKEITRPTAKRPSIPKTEL</sequence>
<evidence type="ECO:0000313" key="2">
    <source>
        <dbReference type="EMBL" id="EFJ15903.1"/>
    </source>
</evidence>
<dbReference type="EMBL" id="GL377621">
    <property type="protein sequence ID" value="EFJ15903.1"/>
    <property type="molecule type" value="Genomic_DNA"/>
</dbReference>
<reference evidence="2 3" key="1">
    <citation type="journal article" date="2011" name="Science">
        <title>The Selaginella genome identifies genetic changes associated with the evolution of vascular plants.</title>
        <authorList>
            <person name="Banks J.A."/>
            <person name="Nishiyama T."/>
            <person name="Hasebe M."/>
            <person name="Bowman J.L."/>
            <person name="Gribskov M."/>
            <person name="dePamphilis C."/>
            <person name="Albert V.A."/>
            <person name="Aono N."/>
            <person name="Aoyama T."/>
            <person name="Ambrose B.A."/>
            <person name="Ashton N.W."/>
            <person name="Axtell M.J."/>
            <person name="Barker E."/>
            <person name="Barker M.S."/>
            <person name="Bennetzen J.L."/>
            <person name="Bonawitz N.D."/>
            <person name="Chapple C."/>
            <person name="Cheng C."/>
            <person name="Correa L.G."/>
            <person name="Dacre M."/>
            <person name="DeBarry J."/>
            <person name="Dreyer I."/>
            <person name="Elias M."/>
            <person name="Engstrom E.M."/>
            <person name="Estelle M."/>
            <person name="Feng L."/>
            <person name="Finet C."/>
            <person name="Floyd S.K."/>
            <person name="Frommer W.B."/>
            <person name="Fujita T."/>
            <person name="Gramzow L."/>
            <person name="Gutensohn M."/>
            <person name="Harholt J."/>
            <person name="Hattori M."/>
            <person name="Heyl A."/>
            <person name="Hirai T."/>
            <person name="Hiwatashi Y."/>
            <person name="Ishikawa M."/>
            <person name="Iwata M."/>
            <person name="Karol K.G."/>
            <person name="Koehler B."/>
            <person name="Kolukisaoglu U."/>
            <person name="Kubo M."/>
            <person name="Kurata T."/>
            <person name="Lalonde S."/>
            <person name="Li K."/>
            <person name="Li Y."/>
            <person name="Litt A."/>
            <person name="Lyons E."/>
            <person name="Manning G."/>
            <person name="Maruyama T."/>
            <person name="Michael T.P."/>
            <person name="Mikami K."/>
            <person name="Miyazaki S."/>
            <person name="Morinaga S."/>
            <person name="Murata T."/>
            <person name="Mueller-Roeber B."/>
            <person name="Nelson D.R."/>
            <person name="Obara M."/>
            <person name="Oguri Y."/>
            <person name="Olmstead R.G."/>
            <person name="Onodera N."/>
            <person name="Petersen B.L."/>
            <person name="Pils B."/>
            <person name="Prigge M."/>
            <person name="Rensing S.A."/>
            <person name="Riano-Pachon D.M."/>
            <person name="Roberts A.W."/>
            <person name="Sato Y."/>
            <person name="Scheller H.V."/>
            <person name="Schulz B."/>
            <person name="Schulz C."/>
            <person name="Shakirov E.V."/>
            <person name="Shibagaki N."/>
            <person name="Shinohara N."/>
            <person name="Shippen D.E."/>
            <person name="Soerensen I."/>
            <person name="Sotooka R."/>
            <person name="Sugimoto N."/>
            <person name="Sugita M."/>
            <person name="Sumikawa N."/>
            <person name="Tanurdzic M."/>
            <person name="Theissen G."/>
            <person name="Ulvskov P."/>
            <person name="Wakazuki S."/>
            <person name="Weng J.K."/>
            <person name="Willats W.W."/>
            <person name="Wipf D."/>
            <person name="Wolf P.G."/>
            <person name="Yang L."/>
            <person name="Zimmer A.D."/>
            <person name="Zhu Q."/>
            <person name="Mitros T."/>
            <person name="Hellsten U."/>
            <person name="Loque D."/>
            <person name="Otillar R."/>
            <person name="Salamov A."/>
            <person name="Schmutz J."/>
            <person name="Shapiro H."/>
            <person name="Lindquist E."/>
            <person name="Lucas S."/>
            <person name="Rokhsar D."/>
            <person name="Grigoriev I.V."/>
        </authorList>
    </citation>
    <scope>NUCLEOTIDE SEQUENCE [LARGE SCALE GENOMIC DNA]</scope>
</reference>
<accession>D8SI33</accession>
<dbReference type="STRING" id="88036.D8SI33"/>
<protein>
    <submittedName>
        <fullName evidence="2">Uncharacterized protein</fullName>
    </submittedName>
</protein>
<dbReference type="eggNOG" id="ENOG502S41F">
    <property type="taxonomic scope" value="Eukaryota"/>
</dbReference>
<dbReference type="Proteomes" id="UP000001514">
    <property type="component" value="Unassembled WGS sequence"/>
</dbReference>
<proteinExistence type="predicted"/>
<dbReference type="AlphaFoldDB" id="D8SI33"/>
<gene>
    <name evidence="2" type="ORF">SELMODRAFT_422337</name>
</gene>
<dbReference type="Gramene" id="EFJ15903">
    <property type="protein sequence ID" value="EFJ15903"/>
    <property type="gene ID" value="SELMODRAFT_422337"/>
</dbReference>
<name>D8SI33_SELML</name>
<organism evidence="3">
    <name type="scientific">Selaginella moellendorffii</name>
    <name type="common">Spikemoss</name>
    <dbReference type="NCBI Taxonomy" id="88036"/>
    <lineage>
        <taxon>Eukaryota</taxon>
        <taxon>Viridiplantae</taxon>
        <taxon>Streptophyta</taxon>
        <taxon>Embryophyta</taxon>
        <taxon>Tracheophyta</taxon>
        <taxon>Lycopodiopsida</taxon>
        <taxon>Selaginellales</taxon>
        <taxon>Selaginellaceae</taxon>
        <taxon>Selaginella</taxon>
    </lineage>
</organism>
<feature type="region of interest" description="Disordered" evidence="1">
    <location>
        <begin position="296"/>
        <end position="322"/>
    </location>
</feature>
<dbReference type="KEGG" id="smo:SELMODRAFT_422337"/>
<dbReference type="OrthoDB" id="515355at2759"/>
<keyword evidence="3" id="KW-1185">Reference proteome</keyword>
<dbReference type="HOGENOM" id="CLU_714558_0_0_1"/>
<evidence type="ECO:0000313" key="3">
    <source>
        <dbReference type="Proteomes" id="UP000001514"/>
    </source>
</evidence>